<evidence type="ECO:0000313" key="1">
    <source>
        <dbReference type="Proteomes" id="UP000887565"/>
    </source>
</evidence>
<accession>A0A915JBC6</accession>
<organism evidence="1 2">
    <name type="scientific">Romanomermis culicivorax</name>
    <name type="common">Nematode worm</name>
    <dbReference type="NCBI Taxonomy" id="13658"/>
    <lineage>
        <taxon>Eukaryota</taxon>
        <taxon>Metazoa</taxon>
        <taxon>Ecdysozoa</taxon>
        <taxon>Nematoda</taxon>
        <taxon>Enoplea</taxon>
        <taxon>Dorylaimia</taxon>
        <taxon>Mermithida</taxon>
        <taxon>Mermithoidea</taxon>
        <taxon>Mermithidae</taxon>
        <taxon>Romanomermis</taxon>
    </lineage>
</organism>
<proteinExistence type="predicted"/>
<dbReference type="AlphaFoldDB" id="A0A915JBC6"/>
<reference evidence="2" key="1">
    <citation type="submission" date="2022-11" db="UniProtKB">
        <authorList>
            <consortium name="WormBaseParasite"/>
        </authorList>
    </citation>
    <scope>IDENTIFICATION</scope>
</reference>
<protein>
    <submittedName>
        <fullName evidence="2">Uncharacterized protein</fullName>
    </submittedName>
</protein>
<name>A0A915JBC6_ROMCU</name>
<evidence type="ECO:0000313" key="2">
    <source>
        <dbReference type="WBParaSite" id="nRc.2.0.1.t22951-RA"/>
    </source>
</evidence>
<keyword evidence="1" id="KW-1185">Reference proteome</keyword>
<dbReference type="WBParaSite" id="nRc.2.0.1.t22951-RA">
    <property type="protein sequence ID" value="nRc.2.0.1.t22951-RA"/>
    <property type="gene ID" value="nRc.2.0.1.g22951"/>
</dbReference>
<sequence>MLSESLSKKINELFYKNHETESERPINNIQSDDISGWPAKSASKSVGSGIGLANADRDPDRTLTDVSAKMYGLNPKRFSKANETWDDA</sequence>
<dbReference type="Proteomes" id="UP000887565">
    <property type="component" value="Unplaced"/>
</dbReference>